<proteinExistence type="predicted"/>
<dbReference type="OrthoDB" id="76487at2759"/>
<dbReference type="AlphaFoldDB" id="A0A0B7NBC3"/>
<feature type="region of interest" description="Disordered" evidence="1">
    <location>
        <begin position="82"/>
        <end position="115"/>
    </location>
</feature>
<dbReference type="EMBL" id="LN727601">
    <property type="protein sequence ID" value="CEP12299.1"/>
    <property type="molecule type" value="Genomic_DNA"/>
</dbReference>
<organism evidence="2 3">
    <name type="scientific">Parasitella parasitica</name>
    <dbReference type="NCBI Taxonomy" id="35722"/>
    <lineage>
        <taxon>Eukaryota</taxon>
        <taxon>Fungi</taxon>
        <taxon>Fungi incertae sedis</taxon>
        <taxon>Mucoromycota</taxon>
        <taxon>Mucoromycotina</taxon>
        <taxon>Mucoromycetes</taxon>
        <taxon>Mucorales</taxon>
        <taxon>Mucorineae</taxon>
        <taxon>Mucoraceae</taxon>
        <taxon>Parasitella</taxon>
    </lineage>
</organism>
<accession>A0A0B7NBC3</accession>
<reference evidence="2 3" key="1">
    <citation type="submission" date="2014-09" db="EMBL/GenBank/DDBJ databases">
        <authorList>
            <person name="Ellenberger Sabrina"/>
        </authorList>
    </citation>
    <scope>NUCLEOTIDE SEQUENCE [LARGE SCALE GENOMIC DNA]</scope>
    <source>
        <strain evidence="2 3">CBS 412.66</strain>
    </source>
</reference>
<evidence type="ECO:0008006" key="4">
    <source>
        <dbReference type="Google" id="ProtNLM"/>
    </source>
</evidence>
<feature type="compositionally biased region" description="Low complexity" evidence="1">
    <location>
        <begin position="94"/>
        <end position="115"/>
    </location>
</feature>
<sequence length="115" mass="12751">MDTRGDSSPLPRMEISFQSMRLQGRDRKGPTFWDNVAELLNKNESVKEEISTDKVKSHFSRVSKSVSKFCGCVAAIERKYTSGETPEDKVRLIRSSPTSAASPSRSQSSVLVSLP</sequence>
<name>A0A0B7NBC3_9FUNG</name>
<feature type="compositionally biased region" description="Basic and acidic residues" evidence="1">
    <location>
        <begin position="82"/>
        <end position="91"/>
    </location>
</feature>
<dbReference type="Proteomes" id="UP000054107">
    <property type="component" value="Unassembled WGS sequence"/>
</dbReference>
<keyword evidence="3" id="KW-1185">Reference proteome</keyword>
<evidence type="ECO:0000256" key="1">
    <source>
        <dbReference type="SAM" id="MobiDB-lite"/>
    </source>
</evidence>
<evidence type="ECO:0000313" key="3">
    <source>
        <dbReference type="Proteomes" id="UP000054107"/>
    </source>
</evidence>
<gene>
    <name evidence="2" type="primary">PARPA_06233.1 scaffold 21360</name>
</gene>
<evidence type="ECO:0000313" key="2">
    <source>
        <dbReference type="EMBL" id="CEP12299.1"/>
    </source>
</evidence>
<dbReference type="STRING" id="35722.A0A0B7NBC3"/>
<protein>
    <recommendedName>
        <fullName evidence="4">Myb/SANT-like domain-containing protein</fullName>
    </recommendedName>
</protein>